<organism evidence="1 2">
    <name type="scientific">Phytophthora megakarya</name>
    <dbReference type="NCBI Taxonomy" id="4795"/>
    <lineage>
        <taxon>Eukaryota</taxon>
        <taxon>Sar</taxon>
        <taxon>Stramenopiles</taxon>
        <taxon>Oomycota</taxon>
        <taxon>Peronosporomycetes</taxon>
        <taxon>Peronosporales</taxon>
        <taxon>Peronosporaceae</taxon>
        <taxon>Phytophthora</taxon>
    </lineage>
</organism>
<evidence type="ECO:0000313" key="1">
    <source>
        <dbReference type="EMBL" id="OWZ16336.1"/>
    </source>
</evidence>
<keyword evidence="2" id="KW-1185">Reference proteome</keyword>
<gene>
    <name evidence="1" type="ORF">PHMEG_0009875</name>
</gene>
<proteinExistence type="predicted"/>
<dbReference type="Proteomes" id="UP000198211">
    <property type="component" value="Unassembled WGS sequence"/>
</dbReference>
<dbReference type="AlphaFoldDB" id="A0A225WF31"/>
<sequence length="113" mass="12385">MIPSRSSIEFLLVSPSPNIVRVVSRGCVRVYLPAIGRSKENAPVTAQSGANYARMGVEGQPDDGWEVDVSAQTCQELYWDGWKTNASESFGYTQAPTNSNNCDIARSCRQTTH</sequence>
<dbReference type="EMBL" id="NBNE01000949">
    <property type="protein sequence ID" value="OWZ16336.1"/>
    <property type="molecule type" value="Genomic_DNA"/>
</dbReference>
<evidence type="ECO:0000313" key="2">
    <source>
        <dbReference type="Proteomes" id="UP000198211"/>
    </source>
</evidence>
<reference evidence="2" key="1">
    <citation type="submission" date="2017-03" db="EMBL/GenBank/DDBJ databases">
        <title>Phytopthora megakarya and P. palmivora, two closely related causual agents of cacao black pod achieved similar genome size and gene model numbers by different mechanisms.</title>
        <authorList>
            <person name="Ali S."/>
            <person name="Shao J."/>
            <person name="Larry D.J."/>
            <person name="Kronmiller B."/>
            <person name="Shen D."/>
            <person name="Strem M.D."/>
            <person name="Melnick R.L."/>
            <person name="Guiltinan M.J."/>
            <person name="Tyler B.M."/>
            <person name="Meinhardt L.W."/>
            <person name="Bailey B.A."/>
        </authorList>
    </citation>
    <scope>NUCLEOTIDE SEQUENCE [LARGE SCALE GENOMIC DNA]</scope>
    <source>
        <strain evidence="2">zdho120</strain>
    </source>
</reference>
<accession>A0A225WF31</accession>
<comment type="caution">
    <text evidence="1">The sequence shown here is derived from an EMBL/GenBank/DDBJ whole genome shotgun (WGS) entry which is preliminary data.</text>
</comment>
<name>A0A225WF31_9STRA</name>
<protein>
    <submittedName>
        <fullName evidence="1">Uncharacterized protein</fullName>
    </submittedName>
</protein>
<dbReference type="OrthoDB" id="121719at2759"/>